<keyword evidence="2" id="KW-0862">Zinc</keyword>
<evidence type="ECO:0000313" key="11">
    <source>
        <dbReference type="EMBL" id="CDM35150.1"/>
    </source>
</evidence>
<dbReference type="GO" id="GO:0000981">
    <property type="term" value="F:DNA-binding transcription factor activity, RNA polymerase II-specific"/>
    <property type="evidence" value="ECO:0007669"/>
    <property type="project" value="InterPro"/>
</dbReference>
<keyword evidence="4 11" id="KW-0238">DNA-binding</keyword>
<dbReference type="SUPFAM" id="SSF57667">
    <property type="entry name" value="beta-beta-alpha zinc fingers"/>
    <property type="match status" value="1"/>
</dbReference>
<dbReference type="OMA" id="KSCKARV"/>
<dbReference type="PANTHER" id="PTHR47660">
    <property type="entry name" value="TRANSCRIPTION FACTOR WITH C2H2 AND ZN(2)-CYS(6) DNA BINDING DOMAIN (EUROFUNG)-RELATED-RELATED"/>
    <property type="match status" value="1"/>
</dbReference>
<dbReference type="InterPro" id="IPR013087">
    <property type="entry name" value="Znf_C2H2_type"/>
</dbReference>
<evidence type="ECO:0000256" key="7">
    <source>
        <dbReference type="PROSITE-ProRule" id="PRU00042"/>
    </source>
</evidence>
<dbReference type="Gene3D" id="4.10.240.10">
    <property type="entry name" value="Zn(2)-C6 fungal-type DNA-binding domain"/>
    <property type="match status" value="1"/>
</dbReference>
<keyword evidence="6" id="KW-0539">Nucleus</keyword>
<feature type="domain" description="Zn(2)-C6 fungal-type" evidence="9">
    <location>
        <begin position="89"/>
        <end position="118"/>
    </location>
</feature>
<dbReference type="PANTHER" id="PTHR47660:SF2">
    <property type="entry name" value="TRANSCRIPTION FACTOR WITH C2H2 AND ZN(2)-CYS(6) DNA BINDING DOMAIN (EUROFUNG)"/>
    <property type="match status" value="1"/>
</dbReference>
<feature type="domain" description="C2H2-type" evidence="10">
    <location>
        <begin position="17"/>
        <end position="44"/>
    </location>
</feature>
<dbReference type="InterPro" id="IPR001138">
    <property type="entry name" value="Zn2Cys6_DnaBD"/>
</dbReference>
<dbReference type="EMBL" id="HG792018">
    <property type="protein sequence ID" value="CDM35150.1"/>
    <property type="molecule type" value="Genomic_DNA"/>
</dbReference>
<evidence type="ECO:0000256" key="3">
    <source>
        <dbReference type="ARBA" id="ARBA00023015"/>
    </source>
</evidence>
<dbReference type="Proteomes" id="UP000030686">
    <property type="component" value="Unassembled WGS sequence"/>
</dbReference>
<proteinExistence type="predicted"/>
<evidence type="ECO:0000256" key="1">
    <source>
        <dbReference type="ARBA" id="ARBA00022723"/>
    </source>
</evidence>
<dbReference type="SMART" id="SM00066">
    <property type="entry name" value="GAL4"/>
    <property type="match status" value="1"/>
</dbReference>
<evidence type="ECO:0000256" key="4">
    <source>
        <dbReference type="ARBA" id="ARBA00023125"/>
    </source>
</evidence>
<dbReference type="PROSITE" id="PS50048">
    <property type="entry name" value="ZN2_CY6_FUNGAL_2"/>
    <property type="match status" value="1"/>
</dbReference>
<dbReference type="OrthoDB" id="654211at2759"/>
<dbReference type="InterPro" id="IPR036236">
    <property type="entry name" value="Znf_C2H2_sf"/>
</dbReference>
<gene>
    <name evidence="11" type="ORF">PROQFM164_S04g000031</name>
</gene>
<dbReference type="CDD" id="cd00067">
    <property type="entry name" value="GAL4"/>
    <property type="match status" value="1"/>
</dbReference>
<dbReference type="PROSITE" id="PS50157">
    <property type="entry name" value="ZINC_FINGER_C2H2_2"/>
    <property type="match status" value="1"/>
</dbReference>
<protein>
    <submittedName>
        <fullName evidence="11">Zn(2)-C6 fungal-type DNA-binding domain</fullName>
    </submittedName>
</protein>
<keyword evidence="3" id="KW-0805">Transcription regulation</keyword>
<dbReference type="Pfam" id="PF00172">
    <property type="entry name" value="Zn_clus"/>
    <property type="match status" value="1"/>
</dbReference>
<evidence type="ECO:0000256" key="8">
    <source>
        <dbReference type="SAM" id="MobiDB-lite"/>
    </source>
</evidence>
<keyword evidence="5" id="KW-0804">Transcription</keyword>
<keyword evidence="7" id="KW-0863">Zinc-finger</keyword>
<keyword evidence="1" id="KW-0479">Metal-binding</keyword>
<keyword evidence="12" id="KW-1185">Reference proteome</keyword>
<evidence type="ECO:0000259" key="10">
    <source>
        <dbReference type="PROSITE" id="PS50157"/>
    </source>
</evidence>
<accession>W6QF79</accession>
<reference evidence="11" key="1">
    <citation type="journal article" date="2014" name="Nat. Commun.">
        <title>Multiple recent horizontal transfers of a large genomic region in cheese making fungi.</title>
        <authorList>
            <person name="Cheeseman K."/>
            <person name="Ropars J."/>
            <person name="Renault P."/>
            <person name="Dupont J."/>
            <person name="Gouzy J."/>
            <person name="Branca A."/>
            <person name="Abraham A.L."/>
            <person name="Ceppi M."/>
            <person name="Conseiller E."/>
            <person name="Debuchy R."/>
            <person name="Malagnac F."/>
            <person name="Goarin A."/>
            <person name="Silar P."/>
            <person name="Lacoste S."/>
            <person name="Sallet E."/>
            <person name="Bensimon A."/>
            <person name="Giraud T."/>
            <person name="Brygoo Y."/>
        </authorList>
    </citation>
    <scope>NUCLEOTIDE SEQUENCE [LARGE SCALE GENOMIC DNA]</scope>
    <source>
        <strain evidence="11">FM164</strain>
    </source>
</reference>
<evidence type="ECO:0000256" key="2">
    <source>
        <dbReference type="ARBA" id="ARBA00022833"/>
    </source>
</evidence>
<dbReference type="GO" id="GO:0008270">
    <property type="term" value="F:zinc ion binding"/>
    <property type="evidence" value="ECO:0007669"/>
    <property type="project" value="UniProtKB-KW"/>
</dbReference>
<dbReference type="GO" id="GO:0003677">
    <property type="term" value="F:DNA binding"/>
    <property type="evidence" value="ECO:0007669"/>
    <property type="project" value="UniProtKB-KW"/>
</dbReference>
<dbReference type="STRING" id="1365484.W6QF79"/>
<feature type="region of interest" description="Disordered" evidence="8">
    <location>
        <begin position="132"/>
        <end position="154"/>
    </location>
</feature>
<evidence type="ECO:0000256" key="5">
    <source>
        <dbReference type="ARBA" id="ARBA00023163"/>
    </source>
</evidence>
<dbReference type="Gene3D" id="3.30.160.60">
    <property type="entry name" value="Classic Zinc Finger"/>
    <property type="match status" value="1"/>
</dbReference>
<organism evidence="11 12">
    <name type="scientific">Penicillium roqueforti (strain FM164)</name>
    <dbReference type="NCBI Taxonomy" id="1365484"/>
    <lineage>
        <taxon>Eukaryota</taxon>
        <taxon>Fungi</taxon>
        <taxon>Dikarya</taxon>
        <taxon>Ascomycota</taxon>
        <taxon>Pezizomycotina</taxon>
        <taxon>Eurotiomycetes</taxon>
        <taxon>Eurotiomycetidae</taxon>
        <taxon>Eurotiales</taxon>
        <taxon>Aspergillaceae</taxon>
        <taxon>Penicillium</taxon>
    </lineage>
</organism>
<dbReference type="InterPro" id="IPR036864">
    <property type="entry name" value="Zn2-C6_fun-type_DNA-bd_sf"/>
</dbReference>
<dbReference type="PROSITE" id="PS00028">
    <property type="entry name" value="ZINC_FINGER_C2H2_1"/>
    <property type="match status" value="1"/>
</dbReference>
<evidence type="ECO:0000313" key="12">
    <source>
        <dbReference type="Proteomes" id="UP000030686"/>
    </source>
</evidence>
<evidence type="ECO:0000256" key="6">
    <source>
        <dbReference type="ARBA" id="ARBA00023242"/>
    </source>
</evidence>
<dbReference type="AlphaFoldDB" id="W6QF79"/>
<sequence>MKQRVQKPETTTGPRMWKCKECPSNFQRLDHMKRHALTHQTAKSHICSFCGSVLSRGDVLRRHWKSCKARVDSGHAIPEPERGGKHKRACDSCASLRKACNGEIPCAECTQRERQCTYQRLLGDELPLPSISQVLSGTPDAESSGVNNDAPKVAESSWDLGPATLYPTRTEINARLQKFAFG</sequence>
<evidence type="ECO:0000259" key="9">
    <source>
        <dbReference type="PROSITE" id="PS50048"/>
    </source>
</evidence>
<dbReference type="SUPFAM" id="SSF57701">
    <property type="entry name" value="Zn2/Cys6 DNA-binding domain"/>
    <property type="match status" value="1"/>
</dbReference>
<name>W6QF79_PENRF</name>